<organism evidence="2 3">
    <name type="scientific">Brachionus plicatilis</name>
    <name type="common">Marine rotifer</name>
    <name type="synonym">Brachionus muelleri</name>
    <dbReference type="NCBI Taxonomy" id="10195"/>
    <lineage>
        <taxon>Eukaryota</taxon>
        <taxon>Metazoa</taxon>
        <taxon>Spiralia</taxon>
        <taxon>Gnathifera</taxon>
        <taxon>Rotifera</taxon>
        <taxon>Eurotatoria</taxon>
        <taxon>Monogononta</taxon>
        <taxon>Pseudotrocha</taxon>
        <taxon>Ploima</taxon>
        <taxon>Brachionidae</taxon>
        <taxon>Brachionus</taxon>
    </lineage>
</organism>
<protein>
    <submittedName>
        <fullName evidence="2">Uncharacterized protein</fullName>
    </submittedName>
</protein>
<accession>A0A3M7PIQ4</accession>
<feature type="coiled-coil region" evidence="1">
    <location>
        <begin position="20"/>
        <end position="61"/>
    </location>
</feature>
<evidence type="ECO:0000313" key="3">
    <source>
        <dbReference type="Proteomes" id="UP000276133"/>
    </source>
</evidence>
<keyword evidence="3" id="KW-1185">Reference proteome</keyword>
<name>A0A3M7PIQ4_BRAPC</name>
<evidence type="ECO:0000313" key="2">
    <source>
        <dbReference type="EMBL" id="RMZ98949.1"/>
    </source>
</evidence>
<evidence type="ECO:0000256" key="1">
    <source>
        <dbReference type="SAM" id="Coils"/>
    </source>
</evidence>
<dbReference type="AlphaFoldDB" id="A0A3M7PIQ4"/>
<proteinExistence type="predicted"/>
<reference evidence="2 3" key="1">
    <citation type="journal article" date="2018" name="Sci. Rep.">
        <title>Genomic signatures of local adaptation to the degree of environmental predictability in rotifers.</title>
        <authorList>
            <person name="Franch-Gras L."/>
            <person name="Hahn C."/>
            <person name="Garcia-Roger E.M."/>
            <person name="Carmona M.J."/>
            <person name="Serra M."/>
            <person name="Gomez A."/>
        </authorList>
    </citation>
    <scope>NUCLEOTIDE SEQUENCE [LARGE SCALE GENOMIC DNA]</scope>
    <source>
        <strain evidence="2">HYR1</strain>
    </source>
</reference>
<dbReference type="Proteomes" id="UP000276133">
    <property type="component" value="Unassembled WGS sequence"/>
</dbReference>
<keyword evidence="1" id="KW-0175">Coiled coil</keyword>
<gene>
    <name evidence="2" type="ORF">BpHYR1_022065</name>
</gene>
<comment type="caution">
    <text evidence="2">The sequence shown here is derived from an EMBL/GenBank/DDBJ whole genome shotgun (WGS) entry which is preliminary data.</text>
</comment>
<sequence length="122" mass="13902">MVSVQKGVYDAYVTSQAGIINDLKKRLSELETKCADLLVNNQNLTKRVEELEKNEKNNSNGKKLFSDLFNKNNPDLTFAERELNKTLVAKRKDLNNNNDSTTSGFRYGIRNYDIINSNNPTL</sequence>
<dbReference type="EMBL" id="REGN01010484">
    <property type="protein sequence ID" value="RMZ98949.1"/>
    <property type="molecule type" value="Genomic_DNA"/>
</dbReference>